<comment type="caution">
    <text evidence="4">The sequence shown here is derived from an EMBL/GenBank/DDBJ whole genome shotgun (WGS) entry which is preliminary data.</text>
</comment>
<dbReference type="PANTHER" id="PTHR44329:SF298">
    <property type="entry name" value="MIXED LINEAGE KINASE DOMAIN-LIKE PROTEIN"/>
    <property type="match status" value="1"/>
</dbReference>
<evidence type="ECO:0000313" key="4">
    <source>
        <dbReference type="EMBL" id="OJA19149.1"/>
    </source>
</evidence>
<sequence length="495" mass="54570">MENGSLTVYLRKYKVITLSDRLRLLKDITSGLHYLHGVPVVHGDLTANNVLLNDERRAILTDFGLSSMLVDQGHAYLQRSCAQPGAIRYTAPELLNSNTSIQPDTRSDIYSFGCLMLQVLSGHEPWADIKRERRIILKVAEGATPQRPANSQISDVHWRLIEQCFTPLGATPPRPSIGKILTFLENELQSKGKTVSITVIPSTECSNGDEATMSFQDDVCIQTHSLLTIQTTVGTAQSTDPLETSPTVDIAQPIISISPSHNLPSGIRDKGKGSAMSLQRMRKVISNLFRRSKSGASDKKGGCNMKAQSASIERDAASSFMIATKSLTRVQNFAVPPGGLGNTFQCVWRISIFKKQKVAVKSMKALRNGDEESIRNAHKTIVVEVKRWMSLQHDNILPVYSTTTEFGSSLPCLVSPWMENGSLTSYLSTRSQPLSNTEKLTLLSHVADGLHYPLPNAQKKMEEMHKFWELKDLCTSPDPKSCVADDNGMVGCDAR</sequence>
<dbReference type="GO" id="GO:0004674">
    <property type="term" value="F:protein serine/threonine kinase activity"/>
    <property type="evidence" value="ECO:0007669"/>
    <property type="project" value="TreeGrafter"/>
</dbReference>
<proteinExistence type="predicted"/>
<dbReference type="PANTHER" id="PTHR44329">
    <property type="entry name" value="SERINE/THREONINE-PROTEIN KINASE TNNI3K-RELATED"/>
    <property type="match status" value="1"/>
</dbReference>
<name>A0A1J8QDW8_9AGAM</name>
<protein>
    <recommendedName>
        <fullName evidence="3">Protein kinase domain-containing protein</fullName>
    </recommendedName>
</protein>
<dbReference type="InterPro" id="IPR008266">
    <property type="entry name" value="Tyr_kinase_AS"/>
</dbReference>
<dbReference type="InterPro" id="IPR001245">
    <property type="entry name" value="Ser-Thr/Tyr_kinase_cat_dom"/>
</dbReference>
<dbReference type="STRING" id="180088.A0A1J8QDW8"/>
<keyword evidence="5" id="KW-1185">Reference proteome</keyword>
<dbReference type="AlphaFoldDB" id="A0A1J8QDW8"/>
<evidence type="ECO:0000313" key="5">
    <source>
        <dbReference type="Proteomes" id="UP000183567"/>
    </source>
</evidence>
<dbReference type="EMBL" id="LVVM01001166">
    <property type="protein sequence ID" value="OJA19149.1"/>
    <property type="molecule type" value="Genomic_DNA"/>
</dbReference>
<dbReference type="PROSITE" id="PS00109">
    <property type="entry name" value="PROTEIN_KINASE_TYR"/>
    <property type="match status" value="1"/>
</dbReference>
<evidence type="ECO:0000256" key="1">
    <source>
        <dbReference type="ARBA" id="ARBA00022741"/>
    </source>
</evidence>
<dbReference type="Gene3D" id="1.10.510.10">
    <property type="entry name" value="Transferase(Phosphotransferase) domain 1"/>
    <property type="match status" value="2"/>
</dbReference>
<keyword evidence="2" id="KW-0067">ATP-binding</keyword>
<reference evidence="4 5" key="1">
    <citation type="submission" date="2016-03" db="EMBL/GenBank/DDBJ databases">
        <title>Comparative genomics of the ectomycorrhizal sister species Rhizopogon vinicolor and Rhizopogon vesiculosus (Basidiomycota: Boletales) reveals a divergence of the mating type B locus.</title>
        <authorList>
            <person name="Mujic A.B."/>
            <person name="Kuo A."/>
            <person name="Tritt A."/>
            <person name="Lipzen A."/>
            <person name="Chen C."/>
            <person name="Johnson J."/>
            <person name="Sharma A."/>
            <person name="Barry K."/>
            <person name="Grigoriev I.V."/>
            <person name="Spatafora J.W."/>
        </authorList>
    </citation>
    <scope>NUCLEOTIDE SEQUENCE [LARGE SCALE GENOMIC DNA]</scope>
    <source>
        <strain evidence="4 5">AM-OR11-056</strain>
    </source>
</reference>
<dbReference type="PROSITE" id="PS50011">
    <property type="entry name" value="PROTEIN_KINASE_DOM"/>
    <property type="match status" value="2"/>
</dbReference>
<dbReference type="Proteomes" id="UP000183567">
    <property type="component" value="Unassembled WGS sequence"/>
</dbReference>
<accession>A0A1J8QDW8</accession>
<keyword evidence="1" id="KW-0547">Nucleotide-binding</keyword>
<feature type="domain" description="Protein kinase" evidence="3">
    <location>
        <begin position="1"/>
        <end position="188"/>
    </location>
</feature>
<dbReference type="InterPro" id="IPR011009">
    <property type="entry name" value="Kinase-like_dom_sf"/>
</dbReference>
<dbReference type="Pfam" id="PF07714">
    <property type="entry name" value="PK_Tyr_Ser-Thr"/>
    <property type="match status" value="2"/>
</dbReference>
<feature type="domain" description="Protein kinase" evidence="3">
    <location>
        <begin position="329"/>
        <end position="495"/>
    </location>
</feature>
<dbReference type="OrthoDB" id="5809314at2759"/>
<evidence type="ECO:0000256" key="2">
    <source>
        <dbReference type="ARBA" id="ARBA00022840"/>
    </source>
</evidence>
<dbReference type="InterPro" id="IPR000719">
    <property type="entry name" value="Prot_kinase_dom"/>
</dbReference>
<dbReference type="GO" id="GO:0005524">
    <property type="term" value="F:ATP binding"/>
    <property type="evidence" value="ECO:0007669"/>
    <property type="project" value="InterPro"/>
</dbReference>
<organism evidence="4 5">
    <name type="scientific">Rhizopogon vesiculosus</name>
    <dbReference type="NCBI Taxonomy" id="180088"/>
    <lineage>
        <taxon>Eukaryota</taxon>
        <taxon>Fungi</taxon>
        <taxon>Dikarya</taxon>
        <taxon>Basidiomycota</taxon>
        <taxon>Agaricomycotina</taxon>
        <taxon>Agaricomycetes</taxon>
        <taxon>Agaricomycetidae</taxon>
        <taxon>Boletales</taxon>
        <taxon>Suillineae</taxon>
        <taxon>Rhizopogonaceae</taxon>
        <taxon>Rhizopogon</taxon>
    </lineage>
</organism>
<evidence type="ECO:0000259" key="3">
    <source>
        <dbReference type="PROSITE" id="PS50011"/>
    </source>
</evidence>
<gene>
    <name evidence="4" type="ORF">AZE42_05392</name>
</gene>
<dbReference type="SUPFAM" id="SSF56112">
    <property type="entry name" value="Protein kinase-like (PK-like)"/>
    <property type="match status" value="2"/>
</dbReference>
<dbReference type="InterPro" id="IPR051681">
    <property type="entry name" value="Ser/Thr_Kinases-Pseudokinases"/>
</dbReference>